<feature type="region of interest" description="Disordered" evidence="1">
    <location>
        <begin position="117"/>
        <end position="159"/>
    </location>
</feature>
<evidence type="ECO:0000313" key="3">
    <source>
        <dbReference type="EMBL" id="XDV69166.1"/>
    </source>
</evidence>
<dbReference type="InterPro" id="IPR052909">
    <property type="entry name" value="Transposase_6_like"/>
</dbReference>
<feature type="region of interest" description="Disordered" evidence="1">
    <location>
        <begin position="171"/>
        <end position="190"/>
    </location>
</feature>
<name>A0AB39YHD9_9ACTN</name>
<feature type="compositionally biased region" description="Basic residues" evidence="1">
    <location>
        <begin position="125"/>
        <end position="136"/>
    </location>
</feature>
<accession>A0AB39YHD9</accession>
<sequence>MWEFIEPHLPIGEYGPYYPKTLRQQFEGMIWRFRTGVQRREMSSEFGAWSTVSNRSRQWRDAEEFQALLEDLIAEAAKRREVDLYRVGIDSTTTRAHHDAAGMHLGKEVLTALEKTAAEEEKARQRGQARRAKQTRGRSGPRAGGTTTGPPPAEAPPEHCRLQLDRSHTLDGFIAGTGHSSLVGRPDQRRPLLTVPPARLPALVPSWRRGPGPGRAATGPWTRSPQSGGPGRRW</sequence>
<dbReference type="AlphaFoldDB" id="A0AB39YHD9"/>
<evidence type="ECO:0000256" key="1">
    <source>
        <dbReference type="SAM" id="MobiDB-lite"/>
    </source>
</evidence>
<reference evidence="3" key="1">
    <citation type="submission" date="2024-08" db="EMBL/GenBank/DDBJ databases">
        <authorList>
            <person name="Yu S.T."/>
        </authorList>
    </citation>
    <scope>NUCLEOTIDE SEQUENCE</scope>
    <source>
        <strain evidence="3">R33</strain>
    </source>
</reference>
<dbReference type="EMBL" id="CP165727">
    <property type="protein sequence ID" value="XDV69166.1"/>
    <property type="molecule type" value="Genomic_DNA"/>
</dbReference>
<dbReference type="RefSeq" id="WP_369780394.1">
    <property type="nucleotide sequence ID" value="NZ_CP165727.1"/>
</dbReference>
<gene>
    <name evidence="3" type="ORF">AB5J51_38875</name>
</gene>
<dbReference type="PANTHER" id="PTHR46637">
    <property type="entry name" value="TIS1421-TRANSPOSASE PROTEIN A"/>
    <property type="match status" value="1"/>
</dbReference>
<feature type="compositionally biased region" description="Low complexity" evidence="1">
    <location>
        <begin position="207"/>
        <end position="222"/>
    </location>
</feature>
<feature type="domain" description="Insertion element IS402-like" evidence="2">
    <location>
        <begin position="2"/>
        <end position="68"/>
    </location>
</feature>
<organism evidence="3">
    <name type="scientific">Streptomyces sp. R33</name>
    <dbReference type="NCBI Taxonomy" id="3238629"/>
    <lineage>
        <taxon>Bacteria</taxon>
        <taxon>Bacillati</taxon>
        <taxon>Actinomycetota</taxon>
        <taxon>Actinomycetes</taxon>
        <taxon>Kitasatosporales</taxon>
        <taxon>Streptomycetaceae</taxon>
        <taxon>Streptomyces</taxon>
    </lineage>
</organism>
<proteinExistence type="predicted"/>
<evidence type="ECO:0000259" key="2">
    <source>
        <dbReference type="Pfam" id="PF13340"/>
    </source>
</evidence>
<dbReference type="PANTHER" id="PTHR46637:SF1">
    <property type="entry name" value="BLL5188 PROTEIN"/>
    <property type="match status" value="1"/>
</dbReference>
<dbReference type="InterPro" id="IPR025161">
    <property type="entry name" value="IS402-like_dom"/>
</dbReference>
<dbReference type="Pfam" id="PF13340">
    <property type="entry name" value="DUF4096"/>
    <property type="match status" value="1"/>
</dbReference>
<protein>
    <submittedName>
        <fullName evidence="3">Transposase</fullName>
    </submittedName>
</protein>
<feature type="region of interest" description="Disordered" evidence="1">
    <location>
        <begin position="202"/>
        <end position="234"/>
    </location>
</feature>